<evidence type="ECO:0000313" key="7">
    <source>
        <dbReference type="EMBL" id="MBB6520468.1"/>
    </source>
</evidence>
<feature type="region of interest" description="Disordered" evidence="5">
    <location>
        <begin position="284"/>
        <end position="304"/>
    </location>
</feature>
<evidence type="ECO:0000313" key="8">
    <source>
        <dbReference type="Proteomes" id="UP000528457"/>
    </source>
</evidence>
<gene>
    <name evidence="7" type="ORF">HNR48_000746</name>
</gene>
<name>A0A7X0JQK6_9GAMM</name>
<evidence type="ECO:0000256" key="1">
    <source>
        <dbReference type="ARBA" id="ARBA00001964"/>
    </source>
</evidence>
<dbReference type="InterPro" id="IPR050771">
    <property type="entry name" value="Alpha-ketoacid_DH_E1_comp"/>
</dbReference>
<evidence type="ECO:0000259" key="6">
    <source>
        <dbReference type="Pfam" id="PF00676"/>
    </source>
</evidence>
<reference evidence="7 8" key="1">
    <citation type="submission" date="2020-08" db="EMBL/GenBank/DDBJ databases">
        <title>Genomic Encyclopedia of Type Strains, Phase IV (KMG-IV): sequencing the most valuable type-strain genomes for metagenomic binning, comparative biology and taxonomic classification.</title>
        <authorList>
            <person name="Goeker M."/>
        </authorList>
    </citation>
    <scope>NUCLEOTIDE SEQUENCE [LARGE SCALE GENOMIC DNA]</scope>
    <source>
        <strain evidence="7 8">DSM 22368</strain>
    </source>
</reference>
<dbReference type="Gene3D" id="3.40.50.970">
    <property type="match status" value="1"/>
</dbReference>
<comment type="cofactor">
    <cofactor evidence="1 4">
        <name>thiamine diphosphate</name>
        <dbReference type="ChEBI" id="CHEBI:58937"/>
    </cofactor>
</comment>
<proteinExistence type="inferred from homology"/>
<dbReference type="PANTHER" id="PTHR43380">
    <property type="entry name" value="2-OXOISOVALERATE DEHYDROGENASE SUBUNIT ALPHA, MITOCHONDRIAL"/>
    <property type="match status" value="1"/>
</dbReference>
<dbReference type="RefSeq" id="WP_166851198.1">
    <property type="nucleotide sequence ID" value="NZ_JAAONY010000001.1"/>
</dbReference>
<comment type="caution">
    <text evidence="7">The sequence shown here is derived from an EMBL/GenBank/DDBJ whole genome shotgun (WGS) entry which is preliminary data.</text>
</comment>
<feature type="compositionally biased region" description="Basic and acidic residues" evidence="5">
    <location>
        <begin position="295"/>
        <end position="304"/>
    </location>
</feature>
<keyword evidence="8" id="KW-1185">Reference proteome</keyword>
<comment type="similarity">
    <text evidence="4">Belongs to the BCKDHA family.</text>
</comment>
<dbReference type="EMBL" id="JACHHT010000001">
    <property type="protein sequence ID" value="MBB6520468.1"/>
    <property type="molecule type" value="Genomic_DNA"/>
</dbReference>
<dbReference type="Pfam" id="PF00676">
    <property type="entry name" value="E1_dh"/>
    <property type="match status" value="1"/>
</dbReference>
<protein>
    <recommendedName>
        <fullName evidence="4">2-oxoisovalerate dehydrogenase subunit alpha</fullName>
        <ecNumber evidence="4">1.2.4.4</ecNumber>
    </recommendedName>
    <alternativeName>
        <fullName evidence="4">Branched-chain alpha-keto acid dehydrogenase E1 component alpha chain</fullName>
    </alternativeName>
</protein>
<keyword evidence="3 4" id="KW-0786">Thiamine pyrophosphate</keyword>
<evidence type="ECO:0000256" key="5">
    <source>
        <dbReference type="SAM" id="MobiDB-lite"/>
    </source>
</evidence>
<dbReference type="InterPro" id="IPR001017">
    <property type="entry name" value="DH_E1"/>
</dbReference>
<dbReference type="InterPro" id="IPR029061">
    <property type="entry name" value="THDP-binding"/>
</dbReference>
<dbReference type="FunFam" id="3.40.50.970:FF:000055">
    <property type="entry name" value="2-oxoisovalerate dehydrogenase subunit alpha"/>
    <property type="match status" value="1"/>
</dbReference>
<evidence type="ECO:0000256" key="4">
    <source>
        <dbReference type="RuleBase" id="RU365014"/>
    </source>
</evidence>
<dbReference type="PANTHER" id="PTHR43380:SF1">
    <property type="entry name" value="2-OXOISOVALERATE DEHYDROGENASE SUBUNIT ALPHA, MITOCHONDRIAL"/>
    <property type="match status" value="1"/>
</dbReference>
<dbReference type="AlphaFoldDB" id="A0A7X0JQK6"/>
<comment type="function">
    <text evidence="4">The branched-chain alpha-keto dehydrogenase complex catalyzes the overall conversion of alpha-keto acids to acyl-CoA and CO(2). It contains multiple copies of three enzymatic components: branched-chain alpha-keto acid decarboxylase (E1), lipoamide acyltransferase (E2) and lipoamide dehydrogenase (E3).</text>
</comment>
<dbReference type="InParanoid" id="A0A7X0JQK6"/>
<keyword evidence="2 4" id="KW-0560">Oxidoreductase</keyword>
<organism evidence="7 8">
    <name type="scientific">Pseudoteredinibacter isoporae</name>
    <dbReference type="NCBI Taxonomy" id="570281"/>
    <lineage>
        <taxon>Bacteria</taxon>
        <taxon>Pseudomonadati</taxon>
        <taxon>Pseudomonadota</taxon>
        <taxon>Gammaproteobacteria</taxon>
        <taxon>Cellvibrionales</taxon>
        <taxon>Cellvibrionaceae</taxon>
        <taxon>Pseudoteredinibacter</taxon>
    </lineage>
</organism>
<dbReference type="SUPFAM" id="SSF52518">
    <property type="entry name" value="Thiamin diphosphate-binding fold (THDP-binding)"/>
    <property type="match status" value="1"/>
</dbReference>
<feature type="domain" description="Dehydrogenase E1 component" evidence="6">
    <location>
        <begin position="55"/>
        <end position="351"/>
    </location>
</feature>
<sequence>MSSASDEKPNLMHQTQFIQGHDLPIPTLSILNADGSIQAGAEVPELDQETAIKIYRNMVYIRVLDERMISAQRQGRLSFYLTCSGEEAAVTGTAAAFTINDMIMGQYREQAALRLRGFSTEQFMNQLLSNKDDLGKGRQMPVHYGSNELNYMTISSPLGTQIPQAAGYAYAQKLQGNDACTLCYFGEGAASEGDFHAGMNMAAVLNCPVVFVCRNNGYAISTPADEQFKGDGIAARGVGYGIKTIRVDGNDILAVYSASLAARRIAIENNEPVLIETMSYRLGAHSTSDDPSGYRSKDEEDKWREKDPIERMQNWLQSKGWWNEEEEKSILESYRKDVLDTLKRVEKKDMPGLDELITDVYDTPPAHLQKQFEELKEHIAKYPENYPVAGGAKHG</sequence>
<dbReference type="CDD" id="cd02000">
    <property type="entry name" value="TPP_E1_PDC_ADC_BCADC"/>
    <property type="match status" value="1"/>
</dbReference>
<dbReference type="Proteomes" id="UP000528457">
    <property type="component" value="Unassembled WGS sequence"/>
</dbReference>
<dbReference type="GO" id="GO:0003863">
    <property type="term" value="F:branched-chain 2-oxo acid dehydrogenase activity"/>
    <property type="evidence" value="ECO:0007669"/>
    <property type="project" value="UniProtKB-EC"/>
</dbReference>
<evidence type="ECO:0000256" key="3">
    <source>
        <dbReference type="ARBA" id="ARBA00023052"/>
    </source>
</evidence>
<accession>A0A7X0JQK6</accession>
<dbReference type="GO" id="GO:0009083">
    <property type="term" value="P:branched-chain amino acid catabolic process"/>
    <property type="evidence" value="ECO:0007669"/>
    <property type="project" value="TreeGrafter"/>
</dbReference>
<evidence type="ECO:0000256" key="2">
    <source>
        <dbReference type="ARBA" id="ARBA00023002"/>
    </source>
</evidence>
<comment type="catalytic activity">
    <reaction evidence="4">
        <text>N(6)-[(R)-lipoyl]-L-lysyl-[protein] + 3-methyl-2-oxobutanoate + H(+) = N(6)-[(R)-S(8)-2-methylpropanoyldihydrolipoyl]-L-lysyl-[protein] + CO2</text>
        <dbReference type="Rhea" id="RHEA:13457"/>
        <dbReference type="Rhea" id="RHEA-COMP:10474"/>
        <dbReference type="Rhea" id="RHEA-COMP:10497"/>
        <dbReference type="ChEBI" id="CHEBI:11851"/>
        <dbReference type="ChEBI" id="CHEBI:15378"/>
        <dbReference type="ChEBI" id="CHEBI:16526"/>
        <dbReference type="ChEBI" id="CHEBI:83099"/>
        <dbReference type="ChEBI" id="CHEBI:83142"/>
        <dbReference type="EC" id="1.2.4.4"/>
    </reaction>
</comment>
<dbReference type="EC" id="1.2.4.4" evidence="4"/>